<accession>A0A1F2UK17</accession>
<proteinExistence type="predicted"/>
<evidence type="ECO:0000313" key="3">
    <source>
        <dbReference type="Proteomes" id="UP000178086"/>
    </source>
</evidence>
<name>A0A1F2UK17_9ACTN</name>
<evidence type="ECO:0000313" key="2">
    <source>
        <dbReference type="EMBL" id="OFW33347.1"/>
    </source>
</evidence>
<sequence>MSFTIAVAGKGGTGKTTLTSMIIGHLLRTGKTPVFAVDADANINLNEQLGVEVDSTIGGMREELKVKIGANEVPAGMTKDMYMEYLLQDTVVESSGFDLLVMGRPEGPGCYCAANNMLRRYIEILAKNYPYVVIDNEAGMEHLSRRTTQKIDLLLLVSEPSPIGIMTAARIRDLAKDMEISVKQVGLIINRVNGELPASLVEEAESQNLEVLGTVPLDDSVFEHALNRMPAIKIPESSPAVQAIDNILGKLDI</sequence>
<dbReference type="Pfam" id="PF01656">
    <property type="entry name" value="CbiA"/>
    <property type="match status" value="1"/>
</dbReference>
<evidence type="ECO:0000259" key="1">
    <source>
        <dbReference type="Pfam" id="PF01656"/>
    </source>
</evidence>
<feature type="domain" description="CobQ/CobB/MinD/ParA nucleotide binding" evidence="1">
    <location>
        <begin position="5"/>
        <end position="230"/>
    </location>
</feature>
<gene>
    <name evidence="2" type="ORF">A2074_00430</name>
</gene>
<dbReference type="GO" id="GO:0005829">
    <property type="term" value="C:cytosol"/>
    <property type="evidence" value="ECO:0007669"/>
    <property type="project" value="TreeGrafter"/>
</dbReference>
<dbReference type="InterPro" id="IPR014433">
    <property type="entry name" value="CooC"/>
</dbReference>
<dbReference type="Proteomes" id="UP000178086">
    <property type="component" value="Unassembled WGS sequence"/>
</dbReference>
<comment type="caution">
    <text evidence="2">The sequence shown here is derived from an EMBL/GenBank/DDBJ whole genome shotgun (WGS) entry which is preliminary data.</text>
</comment>
<dbReference type="InterPro" id="IPR002586">
    <property type="entry name" value="CobQ/CobB/MinD/ParA_Nub-bd_dom"/>
</dbReference>
<dbReference type="GO" id="GO:0051782">
    <property type="term" value="P:negative regulation of cell division"/>
    <property type="evidence" value="ECO:0007669"/>
    <property type="project" value="TreeGrafter"/>
</dbReference>
<dbReference type="PIRSF" id="PIRSF005647">
    <property type="entry name" value="CooC"/>
    <property type="match status" value="1"/>
</dbReference>
<dbReference type="SUPFAM" id="SSF52540">
    <property type="entry name" value="P-loop containing nucleoside triphosphate hydrolases"/>
    <property type="match status" value="1"/>
</dbReference>
<organism evidence="2 3">
    <name type="scientific">Candidatus Aquicultor primus</name>
    <dbReference type="NCBI Taxonomy" id="1797195"/>
    <lineage>
        <taxon>Bacteria</taxon>
        <taxon>Bacillati</taxon>
        <taxon>Actinomycetota</taxon>
        <taxon>Candidatus Aquicultoria</taxon>
        <taxon>Candidatus Aquicultorales</taxon>
        <taxon>Candidatus Aquicultoraceae</taxon>
        <taxon>Candidatus Aquicultor</taxon>
    </lineage>
</organism>
<dbReference type="GO" id="GO:0005524">
    <property type="term" value="F:ATP binding"/>
    <property type="evidence" value="ECO:0007669"/>
    <property type="project" value="TreeGrafter"/>
</dbReference>
<protein>
    <submittedName>
        <fullName evidence="2">Carbon monoxide dehydrogenase</fullName>
    </submittedName>
</protein>
<dbReference type="EMBL" id="MELI01000069">
    <property type="protein sequence ID" value="OFW33347.1"/>
    <property type="molecule type" value="Genomic_DNA"/>
</dbReference>
<dbReference type="PANTHER" id="PTHR43384">
    <property type="entry name" value="SEPTUM SITE-DETERMINING PROTEIN MIND HOMOLOG, CHLOROPLASTIC-RELATED"/>
    <property type="match status" value="1"/>
</dbReference>
<reference evidence="2 3" key="1">
    <citation type="journal article" date="2016" name="Nat. Commun.">
        <title>Thousands of microbial genomes shed light on interconnected biogeochemical processes in an aquifer system.</title>
        <authorList>
            <person name="Anantharaman K."/>
            <person name="Brown C.T."/>
            <person name="Hug L.A."/>
            <person name="Sharon I."/>
            <person name="Castelle C.J."/>
            <person name="Probst A.J."/>
            <person name="Thomas B.C."/>
            <person name="Singh A."/>
            <person name="Wilkins M.J."/>
            <person name="Karaoz U."/>
            <person name="Brodie E.L."/>
            <person name="Williams K.H."/>
            <person name="Hubbard S.S."/>
            <person name="Banfield J.F."/>
        </authorList>
    </citation>
    <scope>NUCLEOTIDE SEQUENCE [LARGE SCALE GENOMIC DNA]</scope>
</reference>
<dbReference type="Gene3D" id="3.40.50.300">
    <property type="entry name" value="P-loop containing nucleotide triphosphate hydrolases"/>
    <property type="match status" value="1"/>
</dbReference>
<dbReference type="InterPro" id="IPR027417">
    <property type="entry name" value="P-loop_NTPase"/>
</dbReference>
<dbReference type="GO" id="GO:0016887">
    <property type="term" value="F:ATP hydrolysis activity"/>
    <property type="evidence" value="ECO:0007669"/>
    <property type="project" value="TreeGrafter"/>
</dbReference>
<dbReference type="PANTHER" id="PTHR43384:SF7">
    <property type="entry name" value="CARBON-MONOXIDE DEHYDROGENASE ACCESSORY PROTEIN"/>
    <property type="match status" value="1"/>
</dbReference>
<dbReference type="GO" id="GO:0009898">
    <property type="term" value="C:cytoplasmic side of plasma membrane"/>
    <property type="evidence" value="ECO:0007669"/>
    <property type="project" value="TreeGrafter"/>
</dbReference>
<dbReference type="AlphaFoldDB" id="A0A1F2UK17"/>
<dbReference type="InterPro" id="IPR050625">
    <property type="entry name" value="ParA/MinD_ATPase"/>
</dbReference>